<dbReference type="EMBL" id="CP025611">
    <property type="protein sequence ID" value="AUN29356.1"/>
    <property type="molecule type" value="Genomic_DNA"/>
</dbReference>
<accession>A0A2K9N9X8</accession>
<evidence type="ECO:0000313" key="3">
    <source>
        <dbReference type="Proteomes" id="UP000234752"/>
    </source>
</evidence>
<organism evidence="2 3">
    <name type="scientific">Niveispirillum cyanobacteriorum</name>
    <dbReference type="NCBI Taxonomy" id="1612173"/>
    <lineage>
        <taxon>Bacteria</taxon>
        <taxon>Pseudomonadati</taxon>
        <taxon>Pseudomonadota</taxon>
        <taxon>Alphaproteobacteria</taxon>
        <taxon>Rhodospirillales</taxon>
        <taxon>Azospirillaceae</taxon>
        <taxon>Niveispirillum</taxon>
    </lineage>
</organism>
<dbReference type="KEGG" id="ncb:C0V82_03200"/>
<dbReference type="Pfam" id="PF13385">
    <property type="entry name" value="Laminin_G_3"/>
    <property type="match status" value="1"/>
</dbReference>
<feature type="region of interest" description="Disordered" evidence="1">
    <location>
        <begin position="72"/>
        <end position="92"/>
    </location>
</feature>
<gene>
    <name evidence="2" type="ORF">C0V82_03200</name>
</gene>
<dbReference type="InterPro" id="IPR013320">
    <property type="entry name" value="ConA-like_dom_sf"/>
</dbReference>
<reference evidence="2 3" key="1">
    <citation type="submission" date="2017-12" db="EMBL/GenBank/DDBJ databases">
        <title>Genomes of bacteria within cyanobacterial aggregates.</title>
        <authorList>
            <person name="Cai H."/>
        </authorList>
    </citation>
    <scope>NUCLEOTIDE SEQUENCE [LARGE SCALE GENOMIC DNA]</scope>
    <source>
        <strain evidence="2 3">TH16</strain>
    </source>
</reference>
<dbReference type="Gene3D" id="2.60.120.200">
    <property type="match status" value="1"/>
</dbReference>
<evidence type="ECO:0000256" key="1">
    <source>
        <dbReference type="SAM" id="MobiDB-lite"/>
    </source>
</evidence>
<evidence type="ECO:0008006" key="4">
    <source>
        <dbReference type="Google" id="ProtNLM"/>
    </source>
</evidence>
<feature type="compositionally biased region" description="Basic residues" evidence="1">
    <location>
        <begin position="77"/>
        <end position="92"/>
    </location>
</feature>
<sequence>MDTGHGIPPPVRDLGALPHRLSPFCISDGRFFLPIVTGVIRNYAWFETERKRWKQETEQTLFLWHGCEPTTGDKQGRRMNRRHGQGRTPKMAHAKRLRTGVALLALLTGALPVAGADAPHGLLFQVTGEKGLVADRAVGDARPTFADKVAVVPQGGASGAYLQAADDQVLAWAAPGNIRAQRGTLSFFWRSRYPVGSNQFPLFRVSFANHSSWDMVFLRLDWNGRGFDGFVTDTNLARVRVSWEMSAAPAPDAWTHIAFAWDEATGVQLYVNGALVARKDQPASLDASLDQFGPHSRIISPIQVQSRYNFLRGGDIDDIRIHDRALDATSIKTLAQGGEPVSMPVPPDGWSAWAHRNGFDRPDDPPPYLADASTRIRKVEFTEQRDIAQRMWKGNDGIRETTWPGVYNRSRLAGRHDYFTLPDWNVYSMGGKSGTWFLPDEPFNQVEIQGAAHGKLGWVKGVTVPKGNGQITTDGDLLAKRRAGTERSTTRLKQEAAGGALRFVNDVQETPIQEIGAYHVGPGAAPAGLGDFHFNLRLAAEPDFTAILPLRRFIEGRYPEGERDVIVAIPDGGVPTRKRVTPPATKGRPVAHIAIPMDFRRQEPGLPLYRASTEGFENIGGLDGIELVIPALDVKPTHKGGLVALNIRVKDPLTPERDLMDVNVAVKPGEARTLWLDTRDRILPSDRPLYLTIASSAPDFSVAKLDGAALRLVFKTKAEAKDEHAFDRERQIQDNYGFLVEERQSSRNLGLFQRFYEDVTDLLRIDPDNKVGNGYWSEWNPQQPLPPVDLESAPPGVPAWAWGQTRYLAQVRSFVNWWIDHRQVEGEFGGGLSDDTDLTNQWPGLALMGVDREKLTKSLSDMIEAVHANGMLTSGLGTIVTDELHVYEEGINAQSQMSLLTPGDPQAVERLMETAANFPDLTAVNPKGNRLLVSNYFGAGHIVKEAPWQWSKPYSYLIFHPGIRLVEINGDPATRKLLLELADGYLAHGKQAADGTWTFPSEINWPDGATRGTAGPEQTNLLMWAAYRWTGDAKYLRPIEQVLRKGGLSALAGIVSSDLAIDLKRTELRAAVLEQAKADRYASPYTYHTAWVATDDKAWLVKQYDNQRQFAALRMEMMTADHWWTDRVELPTQELQRQRLGGVALYRNAIVRGNRIEWDFDDKDGAEKVAILVKEPTRTGLRVLAHNLSDRPVTARIIGADVATGDWALAEGIDADGDDKAESSASRKIAFGEGQAVSVTLTPGRTSVFDFALSGTEQDLTQRPDLAIAARDVVQVKGRVDVTVHNIGSVPAPTGRVRLLAADGSVLAAVPLSSIAAPLDLKPKIAKVTLKAPPAAVSVDVLLDGGAVEARANNNKVMLR</sequence>
<evidence type="ECO:0000313" key="2">
    <source>
        <dbReference type="EMBL" id="AUN29356.1"/>
    </source>
</evidence>
<dbReference type="Proteomes" id="UP000234752">
    <property type="component" value="Chromosome eg_1"/>
</dbReference>
<protein>
    <recommendedName>
        <fullName evidence="4">LamG-like jellyroll fold domain-containing protein</fullName>
    </recommendedName>
</protein>
<proteinExistence type="predicted"/>
<keyword evidence="3" id="KW-1185">Reference proteome</keyword>
<dbReference type="SUPFAM" id="SSF49899">
    <property type="entry name" value="Concanavalin A-like lectins/glucanases"/>
    <property type="match status" value="1"/>
</dbReference>
<name>A0A2K9N9X8_9PROT</name>